<sequence>MLAVLPTEILVEILHLLDVTHRAVCRVVCKRFDYIVCHNARLRYPIDLALANCVDDHPEHPARVGTRLKLLSAHQDAWRNQDFRQRLQLVAAGLRQGCTLTASAYRNGTLVFGHFNAAFYPGAEPQTIESLRATNINEVHVFFLRHAGPRNQLCHREHIIHDADFSGIELEPSEDLLVLWDSHASNEWARWGPDASFVLGDVQSDDDVWSYALYGYRLMLGATLFDFDPRAIHSGRPGVPPGGPVTEGTAMELRGGTSFRDSRKWFAQAVETHRPYLRAPVQRRPLASWWTRTCSRSRYEAVWFGVCAVTVLGSPPPIGSMIRTRRTAA</sequence>
<proteinExistence type="predicted"/>
<evidence type="ECO:0000313" key="2">
    <source>
        <dbReference type="EMBL" id="KZT70812.1"/>
    </source>
</evidence>
<dbReference type="CDD" id="cd09917">
    <property type="entry name" value="F-box_SF"/>
    <property type="match status" value="1"/>
</dbReference>
<name>A0A165RIX9_9APHY</name>
<evidence type="ECO:0000259" key="1">
    <source>
        <dbReference type="PROSITE" id="PS50181"/>
    </source>
</evidence>
<accession>A0A165RIX9</accession>
<reference evidence="2 3" key="1">
    <citation type="journal article" date="2016" name="Mol. Biol. Evol.">
        <title>Comparative Genomics of Early-Diverging Mushroom-Forming Fungi Provides Insights into the Origins of Lignocellulose Decay Capabilities.</title>
        <authorList>
            <person name="Nagy L.G."/>
            <person name="Riley R."/>
            <person name="Tritt A."/>
            <person name="Adam C."/>
            <person name="Daum C."/>
            <person name="Floudas D."/>
            <person name="Sun H."/>
            <person name="Yadav J.S."/>
            <person name="Pangilinan J."/>
            <person name="Larsson K.H."/>
            <person name="Matsuura K."/>
            <person name="Barry K."/>
            <person name="Labutti K."/>
            <person name="Kuo R."/>
            <person name="Ohm R.A."/>
            <person name="Bhattacharya S.S."/>
            <person name="Shirouzu T."/>
            <person name="Yoshinaga Y."/>
            <person name="Martin F.M."/>
            <person name="Grigoriev I.V."/>
            <person name="Hibbett D.S."/>
        </authorList>
    </citation>
    <scope>NUCLEOTIDE SEQUENCE [LARGE SCALE GENOMIC DNA]</scope>
    <source>
        <strain evidence="2 3">L-15889</strain>
    </source>
</reference>
<dbReference type="InterPro" id="IPR036047">
    <property type="entry name" value="F-box-like_dom_sf"/>
</dbReference>
<dbReference type="SUPFAM" id="SSF81383">
    <property type="entry name" value="F-box domain"/>
    <property type="match status" value="1"/>
</dbReference>
<dbReference type="OrthoDB" id="2797048at2759"/>
<dbReference type="SMART" id="SM00256">
    <property type="entry name" value="FBOX"/>
    <property type="match status" value="1"/>
</dbReference>
<gene>
    <name evidence="2" type="ORF">DAEQUDRAFT_810402</name>
</gene>
<dbReference type="PROSITE" id="PS50181">
    <property type="entry name" value="FBOX"/>
    <property type="match status" value="1"/>
</dbReference>
<dbReference type="AlphaFoldDB" id="A0A165RIX9"/>
<keyword evidence="3" id="KW-1185">Reference proteome</keyword>
<dbReference type="InterPro" id="IPR001810">
    <property type="entry name" value="F-box_dom"/>
</dbReference>
<organism evidence="2 3">
    <name type="scientific">Daedalea quercina L-15889</name>
    <dbReference type="NCBI Taxonomy" id="1314783"/>
    <lineage>
        <taxon>Eukaryota</taxon>
        <taxon>Fungi</taxon>
        <taxon>Dikarya</taxon>
        <taxon>Basidiomycota</taxon>
        <taxon>Agaricomycotina</taxon>
        <taxon>Agaricomycetes</taxon>
        <taxon>Polyporales</taxon>
        <taxon>Fomitopsis</taxon>
    </lineage>
</organism>
<dbReference type="EMBL" id="KV429049">
    <property type="protein sequence ID" value="KZT70812.1"/>
    <property type="molecule type" value="Genomic_DNA"/>
</dbReference>
<evidence type="ECO:0000313" key="3">
    <source>
        <dbReference type="Proteomes" id="UP000076727"/>
    </source>
</evidence>
<dbReference type="Pfam" id="PF12937">
    <property type="entry name" value="F-box-like"/>
    <property type="match status" value="1"/>
</dbReference>
<dbReference type="Gene3D" id="1.20.1280.50">
    <property type="match status" value="1"/>
</dbReference>
<feature type="domain" description="F-box" evidence="1">
    <location>
        <begin position="1"/>
        <end position="36"/>
    </location>
</feature>
<dbReference type="Proteomes" id="UP000076727">
    <property type="component" value="Unassembled WGS sequence"/>
</dbReference>
<protein>
    <recommendedName>
        <fullName evidence="1">F-box domain-containing protein</fullName>
    </recommendedName>
</protein>